<feature type="region of interest" description="Disordered" evidence="3">
    <location>
        <begin position="1"/>
        <end position="26"/>
    </location>
</feature>
<dbReference type="AlphaFoldDB" id="A0A4Q2REA0"/>
<sequence length="330" mass="34409">MPEGSALGSKLRFNNGLTGSRTPPGPVERLGRVSEKILFVAPRMIGDAVMACGILDHLARTRPGARITVAAAPEAAGLFTHMPGLDRVIVVRKRQTHTHWLALWAAVVGTHWDMAVDLKGSGLPYAVLARNRFMRRPMPGLRLYQQHAALLGIDPAPLPVAWAGAAERARAAALIPEGGPVVALCPTASWTPKMWPAERFAALFRRLAAGPLPGARAAVFGGPGARERAGAAPLLAALPDAVDLVGALTLPEVSACLARCALAVSNDSGLMHLAAASGIPTLGLRAHFVDQAARVEPAGRAAGWILRGGDDMAAIGVAEAEDGCRRVLGL</sequence>
<reference evidence="4 5" key="1">
    <citation type="submission" date="2018-09" db="EMBL/GenBank/DDBJ databases">
        <authorList>
            <person name="Grouzdev D.S."/>
            <person name="Krutkina M.S."/>
        </authorList>
    </citation>
    <scope>NUCLEOTIDE SEQUENCE [LARGE SCALE GENOMIC DNA]</scope>
    <source>
        <strain evidence="4 5">RmlP001</strain>
    </source>
</reference>
<keyword evidence="2 4" id="KW-0808">Transferase</keyword>
<dbReference type="GO" id="GO:0008713">
    <property type="term" value="F:ADP-heptose-lipopolysaccharide heptosyltransferase activity"/>
    <property type="evidence" value="ECO:0007669"/>
    <property type="project" value="TreeGrafter"/>
</dbReference>
<dbReference type="InterPro" id="IPR051199">
    <property type="entry name" value="LPS_LOS_Heptosyltrfase"/>
</dbReference>
<dbReference type="InterPro" id="IPR002201">
    <property type="entry name" value="Glyco_trans_9"/>
</dbReference>
<dbReference type="Pfam" id="PF01075">
    <property type="entry name" value="Glyco_transf_9"/>
    <property type="match status" value="1"/>
</dbReference>
<gene>
    <name evidence="4" type="ORF">D3272_16100</name>
</gene>
<evidence type="ECO:0000256" key="1">
    <source>
        <dbReference type="ARBA" id="ARBA00022676"/>
    </source>
</evidence>
<evidence type="ECO:0000256" key="2">
    <source>
        <dbReference type="ARBA" id="ARBA00022679"/>
    </source>
</evidence>
<evidence type="ECO:0000313" key="4">
    <source>
        <dbReference type="EMBL" id="RYB03667.1"/>
    </source>
</evidence>
<dbReference type="Proteomes" id="UP000289411">
    <property type="component" value="Unassembled WGS sequence"/>
</dbReference>
<dbReference type="Gene3D" id="3.40.50.2000">
    <property type="entry name" value="Glycogen Phosphorylase B"/>
    <property type="match status" value="2"/>
</dbReference>
<dbReference type="PANTHER" id="PTHR30160:SF7">
    <property type="entry name" value="ADP-HEPTOSE--LPS HEPTOSYLTRANSFERASE 2"/>
    <property type="match status" value="1"/>
</dbReference>
<evidence type="ECO:0000256" key="3">
    <source>
        <dbReference type="SAM" id="MobiDB-lite"/>
    </source>
</evidence>
<dbReference type="OrthoDB" id="9797795at2"/>
<dbReference type="GO" id="GO:0005829">
    <property type="term" value="C:cytosol"/>
    <property type="evidence" value="ECO:0007669"/>
    <property type="project" value="TreeGrafter"/>
</dbReference>
<dbReference type="GO" id="GO:0009244">
    <property type="term" value="P:lipopolysaccharide core region biosynthetic process"/>
    <property type="evidence" value="ECO:0007669"/>
    <property type="project" value="TreeGrafter"/>
</dbReference>
<name>A0A4Q2REA0_9HYPH</name>
<organism evidence="4 5">
    <name type="scientific">Lichenibacterium ramalinae</name>
    <dbReference type="NCBI Taxonomy" id="2316527"/>
    <lineage>
        <taxon>Bacteria</taxon>
        <taxon>Pseudomonadati</taxon>
        <taxon>Pseudomonadota</taxon>
        <taxon>Alphaproteobacteria</taxon>
        <taxon>Hyphomicrobiales</taxon>
        <taxon>Lichenihabitantaceae</taxon>
        <taxon>Lichenibacterium</taxon>
    </lineage>
</organism>
<keyword evidence="1" id="KW-0328">Glycosyltransferase</keyword>
<dbReference type="CDD" id="cd03789">
    <property type="entry name" value="GT9_LPS_heptosyltransferase"/>
    <property type="match status" value="1"/>
</dbReference>
<dbReference type="SUPFAM" id="SSF53756">
    <property type="entry name" value="UDP-Glycosyltransferase/glycogen phosphorylase"/>
    <property type="match status" value="1"/>
</dbReference>
<protein>
    <submittedName>
        <fullName evidence="4">Glycosyltransferase family 9 protein</fullName>
    </submittedName>
</protein>
<proteinExistence type="predicted"/>
<comment type="caution">
    <text evidence="4">The sequence shown here is derived from an EMBL/GenBank/DDBJ whole genome shotgun (WGS) entry which is preliminary data.</text>
</comment>
<reference evidence="4 5" key="2">
    <citation type="submission" date="2019-02" db="EMBL/GenBank/DDBJ databases">
        <title>'Lichenibacterium ramalinii' gen. nov. sp. nov., 'Lichenibacterium minor' gen. nov. sp. nov.</title>
        <authorList>
            <person name="Pankratov T."/>
        </authorList>
    </citation>
    <scope>NUCLEOTIDE SEQUENCE [LARGE SCALE GENOMIC DNA]</scope>
    <source>
        <strain evidence="4 5">RmlP001</strain>
    </source>
</reference>
<dbReference type="PANTHER" id="PTHR30160">
    <property type="entry name" value="TETRAACYLDISACCHARIDE 4'-KINASE-RELATED"/>
    <property type="match status" value="1"/>
</dbReference>
<dbReference type="EMBL" id="QYBC01000013">
    <property type="protein sequence ID" value="RYB03667.1"/>
    <property type="molecule type" value="Genomic_DNA"/>
</dbReference>
<keyword evidence="5" id="KW-1185">Reference proteome</keyword>
<evidence type="ECO:0000313" key="5">
    <source>
        <dbReference type="Proteomes" id="UP000289411"/>
    </source>
</evidence>
<accession>A0A4Q2REA0</accession>